<proteinExistence type="predicted"/>
<dbReference type="AlphaFoldDB" id="A0A026WLK0"/>
<sequence length="67" mass="7788">MIKDLRRTINSPRGFSSPQRFLRWSWGVIPEVPLLKFYGVERTGEINFHGGSMREALAVRAENENLR</sequence>
<evidence type="ECO:0000313" key="1">
    <source>
        <dbReference type="EMBL" id="EZA56927.1"/>
    </source>
</evidence>
<keyword evidence="2" id="KW-1185">Reference proteome</keyword>
<evidence type="ECO:0000313" key="2">
    <source>
        <dbReference type="Proteomes" id="UP000053097"/>
    </source>
</evidence>
<organism evidence="1 2">
    <name type="scientific">Ooceraea biroi</name>
    <name type="common">Clonal raider ant</name>
    <name type="synonym">Cerapachys biroi</name>
    <dbReference type="NCBI Taxonomy" id="2015173"/>
    <lineage>
        <taxon>Eukaryota</taxon>
        <taxon>Metazoa</taxon>
        <taxon>Ecdysozoa</taxon>
        <taxon>Arthropoda</taxon>
        <taxon>Hexapoda</taxon>
        <taxon>Insecta</taxon>
        <taxon>Pterygota</taxon>
        <taxon>Neoptera</taxon>
        <taxon>Endopterygota</taxon>
        <taxon>Hymenoptera</taxon>
        <taxon>Apocrita</taxon>
        <taxon>Aculeata</taxon>
        <taxon>Formicoidea</taxon>
        <taxon>Formicidae</taxon>
        <taxon>Dorylinae</taxon>
        <taxon>Ooceraea</taxon>
    </lineage>
</organism>
<name>A0A026WLK0_OOCBI</name>
<accession>A0A026WLK0</accession>
<dbReference type="Proteomes" id="UP000053097">
    <property type="component" value="Unassembled WGS sequence"/>
</dbReference>
<reference evidence="1 2" key="1">
    <citation type="journal article" date="2014" name="Curr. Biol.">
        <title>The genome of the clonal raider ant Cerapachys biroi.</title>
        <authorList>
            <person name="Oxley P.R."/>
            <person name="Ji L."/>
            <person name="Fetter-Pruneda I."/>
            <person name="McKenzie S.K."/>
            <person name="Li C."/>
            <person name="Hu H."/>
            <person name="Zhang G."/>
            <person name="Kronauer D.J."/>
        </authorList>
    </citation>
    <scope>NUCLEOTIDE SEQUENCE [LARGE SCALE GENOMIC DNA]</scope>
</reference>
<dbReference type="EMBL" id="KK107154">
    <property type="protein sequence ID" value="EZA56927.1"/>
    <property type="molecule type" value="Genomic_DNA"/>
</dbReference>
<protein>
    <submittedName>
        <fullName evidence="1">Uncharacterized protein</fullName>
    </submittedName>
</protein>
<gene>
    <name evidence="1" type="ORF">X777_02778</name>
</gene>